<evidence type="ECO:0000313" key="3">
    <source>
        <dbReference type="Proteomes" id="UP000887013"/>
    </source>
</evidence>
<dbReference type="GO" id="GO:0006417">
    <property type="term" value="P:regulation of translation"/>
    <property type="evidence" value="ECO:0007669"/>
    <property type="project" value="TreeGrafter"/>
</dbReference>
<protein>
    <submittedName>
        <fullName evidence="2">Pumilio domain-containing protein</fullName>
    </submittedName>
</protein>
<dbReference type="AlphaFoldDB" id="A0A8X6TC81"/>
<reference evidence="2" key="1">
    <citation type="submission" date="2020-08" db="EMBL/GenBank/DDBJ databases">
        <title>Multicomponent nature underlies the extraordinary mechanical properties of spider dragline silk.</title>
        <authorList>
            <person name="Kono N."/>
            <person name="Nakamura H."/>
            <person name="Mori M."/>
            <person name="Yoshida Y."/>
            <person name="Ohtoshi R."/>
            <person name="Malay A.D."/>
            <person name="Moran D.A.P."/>
            <person name="Tomita M."/>
            <person name="Numata K."/>
            <person name="Arakawa K."/>
        </authorList>
    </citation>
    <scope>NUCLEOTIDE SEQUENCE</scope>
</reference>
<keyword evidence="3" id="KW-1185">Reference proteome</keyword>
<comment type="caution">
    <text evidence="2">The sequence shown here is derived from an EMBL/GenBank/DDBJ whole genome shotgun (WGS) entry which is preliminary data.</text>
</comment>
<feature type="non-terminal residue" evidence="2">
    <location>
        <position position="1"/>
    </location>
</feature>
<dbReference type="GO" id="GO:0003729">
    <property type="term" value="F:mRNA binding"/>
    <property type="evidence" value="ECO:0007669"/>
    <property type="project" value="TreeGrafter"/>
</dbReference>
<dbReference type="EMBL" id="BMAW01055282">
    <property type="protein sequence ID" value="GFT00095.1"/>
    <property type="molecule type" value="Genomic_DNA"/>
</dbReference>
<feature type="compositionally biased region" description="Basic and acidic residues" evidence="1">
    <location>
        <begin position="1"/>
        <end position="15"/>
    </location>
</feature>
<dbReference type="Proteomes" id="UP000887013">
    <property type="component" value="Unassembled WGS sequence"/>
</dbReference>
<evidence type="ECO:0000313" key="2">
    <source>
        <dbReference type="EMBL" id="GFT00095.1"/>
    </source>
</evidence>
<dbReference type="GO" id="GO:0005730">
    <property type="term" value="C:nucleolus"/>
    <property type="evidence" value="ECO:0007669"/>
    <property type="project" value="TreeGrafter"/>
</dbReference>
<proteinExistence type="predicted"/>
<name>A0A8X6TC81_NEPPI</name>
<sequence>MLHLDKKSKSQKSDENTNGPVKTKTVKRENLTKKEWKKLKFEKKGKGQNFEIAEKLKIIWEELRRGDTKPEKKSQLLKQACDLLKGRVKEFTFAHDTVRVLE</sequence>
<dbReference type="InterPro" id="IPR040059">
    <property type="entry name" value="PUM3"/>
</dbReference>
<dbReference type="PANTHER" id="PTHR13389:SF0">
    <property type="entry name" value="PUMILIO HOMOLOG 3"/>
    <property type="match status" value="1"/>
</dbReference>
<gene>
    <name evidence="2" type="primary">X975_21805</name>
    <name evidence="2" type="ORF">NPIL_520201</name>
</gene>
<organism evidence="2 3">
    <name type="scientific">Nephila pilipes</name>
    <name type="common">Giant wood spider</name>
    <name type="synonym">Nephila maculata</name>
    <dbReference type="NCBI Taxonomy" id="299642"/>
    <lineage>
        <taxon>Eukaryota</taxon>
        <taxon>Metazoa</taxon>
        <taxon>Ecdysozoa</taxon>
        <taxon>Arthropoda</taxon>
        <taxon>Chelicerata</taxon>
        <taxon>Arachnida</taxon>
        <taxon>Araneae</taxon>
        <taxon>Araneomorphae</taxon>
        <taxon>Entelegynae</taxon>
        <taxon>Araneoidea</taxon>
        <taxon>Nephilidae</taxon>
        <taxon>Nephila</taxon>
    </lineage>
</organism>
<feature type="region of interest" description="Disordered" evidence="1">
    <location>
        <begin position="1"/>
        <end position="29"/>
    </location>
</feature>
<accession>A0A8X6TC81</accession>
<evidence type="ECO:0000256" key="1">
    <source>
        <dbReference type="SAM" id="MobiDB-lite"/>
    </source>
</evidence>
<dbReference type="OrthoDB" id="497380at2759"/>
<dbReference type="PANTHER" id="PTHR13389">
    <property type="entry name" value="PUMILIO HOMOLOG 3"/>
    <property type="match status" value="1"/>
</dbReference>